<organism evidence="3 4">
    <name type="scientific">Saxibacter everestensis</name>
    <dbReference type="NCBI Taxonomy" id="2909229"/>
    <lineage>
        <taxon>Bacteria</taxon>
        <taxon>Bacillati</taxon>
        <taxon>Actinomycetota</taxon>
        <taxon>Actinomycetes</taxon>
        <taxon>Micrococcales</taxon>
        <taxon>Brevibacteriaceae</taxon>
        <taxon>Saxibacter</taxon>
    </lineage>
</organism>
<dbReference type="EC" id="2.4.-.-" evidence="3"/>
<dbReference type="PANTHER" id="PTHR30160">
    <property type="entry name" value="TETRAACYLDISACCHARIDE 4'-KINASE-RELATED"/>
    <property type="match status" value="1"/>
</dbReference>
<keyword evidence="2 3" id="KW-0808">Transferase</keyword>
<dbReference type="Proteomes" id="UP001209083">
    <property type="component" value="Chromosome"/>
</dbReference>
<dbReference type="Pfam" id="PF01075">
    <property type="entry name" value="Glyco_transf_9"/>
    <property type="match status" value="1"/>
</dbReference>
<evidence type="ECO:0000256" key="2">
    <source>
        <dbReference type="ARBA" id="ARBA00022679"/>
    </source>
</evidence>
<dbReference type="Gene3D" id="3.40.50.2000">
    <property type="entry name" value="Glycogen Phosphorylase B"/>
    <property type="match status" value="2"/>
</dbReference>
<name>A0ABY8QTE4_9MICO</name>
<dbReference type="InterPro" id="IPR051199">
    <property type="entry name" value="LPS_LOS_Heptosyltrfase"/>
</dbReference>
<gene>
    <name evidence="3" type="ORF">LWF01_00280</name>
</gene>
<dbReference type="PANTHER" id="PTHR30160:SF1">
    <property type="entry name" value="LIPOPOLYSACCHARIDE 1,2-N-ACETYLGLUCOSAMINETRANSFERASE-RELATED"/>
    <property type="match status" value="1"/>
</dbReference>
<dbReference type="CDD" id="cd03789">
    <property type="entry name" value="GT9_LPS_heptosyltransferase"/>
    <property type="match status" value="1"/>
</dbReference>
<evidence type="ECO:0000313" key="3">
    <source>
        <dbReference type="EMBL" id="WGW12238.1"/>
    </source>
</evidence>
<dbReference type="RefSeq" id="WP_349639037.1">
    <property type="nucleotide sequence ID" value="NZ_CP090958.1"/>
</dbReference>
<accession>A0ABY8QTE4</accession>
<dbReference type="EMBL" id="CP090958">
    <property type="protein sequence ID" value="WGW12238.1"/>
    <property type="molecule type" value="Genomic_DNA"/>
</dbReference>
<reference evidence="3 4" key="1">
    <citation type="submission" date="2023-05" db="EMBL/GenBank/DDBJ databases">
        <title>Lithophilousrod everest ZFBP1038 complete genpme.</title>
        <authorList>
            <person name="Tian M."/>
        </authorList>
    </citation>
    <scope>NUCLEOTIDE SEQUENCE [LARGE SCALE GENOMIC DNA]</scope>
    <source>
        <strain evidence="3 4">ZFBP1038</strain>
    </source>
</reference>
<keyword evidence="4" id="KW-1185">Reference proteome</keyword>
<dbReference type="SUPFAM" id="SSF53756">
    <property type="entry name" value="UDP-Glycosyltransferase/glycogen phosphorylase"/>
    <property type="match status" value="1"/>
</dbReference>
<proteinExistence type="predicted"/>
<sequence length="312" mass="33155">MIDRKPRLLALRALNLGDLLVAVPALRALRTGFPGHHIILAAPQWLGEVVDLIGSVDELLPTSGLDTAIAVGRQDIDVAVNLHGNGAQSRSLLDAVGARVKIGHRAPGWDGPEWIDDIHERHRWTRLLTEHRVAADPEDFRLQRPKVPGIDPGAVVVHVGAAYNSRKWPTERFAAVARVLRRSGRRIILTGSAAERPRALEVAELSGLAEDSVVTGKTSLGGLAAWIANAALLISADTGAAHLASAFATPSVVLFGPAPPARWGPPRGPHIVLTDEAVRRGDVFASTPDPALLAVTAQDVLDAVATLPVDRL</sequence>
<dbReference type="InterPro" id="IPR002201">
    <property type="entry name" value="Glyco_trans_9"/>
</dbReference>
<keyword evidence="1 3" id="KW-0328">Glycosyltransferase</keyword>
<evidence type="ECO:0000313" key="4">
    <source>
        <dbReference type="Proteomes" id="UP001209083"/>
    </source>
</evidence>
<evidence type="ECO:0000256" key="1">
    <source>
        <dbReference type="ARBA" id="ARBA00022676"/>
    </source>
</evidence>
<dbReference type="GO" id="GO:0016757">
    <property type="term" value="F:glycosyltransferase activity"/>
    <property type="evidence" value="ECO:0007669"/>
    <property type="project" value="UniProtKB-KW"/>
</dbReference>
<protein>
    <submittedName>
        <fullName evidence="3">Glycosyltransferase family 9 protein</fullName>
        <ecNumber evidence="3">2.4.-.-</ecNumber>
    </submittedName>
</protein>